<reference evidence="2 3" key="1">
    <citation type="submission" date="2018-05" db="EMBL/GenBank/DDBJ databases">
        <title>Genome Sequence of an Efficient Indole-Degrading Bacterium, Alcaligenes sp.YBY.</title>
        <authorList>
            <person name="Yang B."/>
        </authorList>
    </citation>
    <scope>NUCLEOTIDE SEQUENCE [LARGE SCALE GENOMIC DNA]</scope>
    <source>
        <strain evidence="2 3">YBY</strain>
    </source>
</reference>
<evidence type="ECO:0000313" key="2">
    <source>
        <dbReference type="EMBL" id="PWE15460.1"/>
    </source>
</evidence>
<dbReference type="STRING" id="511.UZ73_03265"/>
<proteinExistence type="predicted"/>
<dbReference type="InterPro" id="IPR002716">
    <property type="entry name" value="PIN_dom"/>
</dbReference>
<dbReference type="EMBL" id="QEXO01000001">
    <property type="protein sequence ID" value="PWE15460.1"/>
    <property type="molecule type" value="Genomic_DNA"/>
</dbReference>
<dbReference type="AlphaFoldDB" id="A0A2U2BN65"/>
<feature type="domain" description="PIN" evidence="1">
    <location>
        <begin position="9"/>
        <end position="105"/>
    </location>
</feature>
<organism evidence="2 3">
    <name type="scientific">Alcaligenes faecalis</name>
    <dbReference type="NCBI Taxonomy" id="511"/>
    <lineage>
        <taxon>Bacteria</taxon>
        <taxon>Pseudomonadati</taxon>
        <taxon>Pseudomonadota</taxon>
        <taxon>Betaproteobacteria</taxon>
        <taxon>Burkholderiales</taxon>
        <taxon>Alcaligenaceae</taxon>
        <taxon>Alcaligenes</taxon>
    </lineage>
</organism>
<gene>
    <name evidence="2" type="ORF">DF183_01625</name>
</gene>
<sequence length="201" mass="23156">MAVPLPSVLVLDTCVLISNVLRRLLLALADEQVFKPVWSPVIGDEWRRNAGRLWKVMPTSIEEQWEALQQRYPDADLGDSSEFKKNLRYSDAKDWHVIATARLAQERYPDQPVGILTRNLKDFNRSELRRLGISLWEPDQLLGLYMAAHPDLMQRLLDGLPALMLTPEAQALDTHTLLKRDRLFSVGQAYLRRQKMDEAHS</sequence>
<dbReference type="Pfam" id="PF13470">
    <property type="entry name" value="PIN_3"/>
    <property type="match status" value="1"/>
</dbReference>
<protein>
    <submittedName>
        <fullName evidence="2">PIN domain-containing protein</fullName>
    </submittedName>
</protein>
<dbReference type="RefSeq" id="WP_109088256.1">
    <property type="nucleotide sequence ID" value="NZ_QEXO01000001.1"/>
</dbReference>
<name>A0A2U2BN65_ALCFA</name>
<evidence type="ECO:0000313" key="3">
    <source>
        <dbReference type="Proteomes" id="UP000245216"/>
    </source>
</evidence>
<reference evidence="2 3" key="2">
    <citation type="submission" date="2018-05" db="EMBL/GenBank/DDBJ databases">
        <authorList>
            <person name="Lanie J.A."/>
            <person name="Ng W.-L."/>
            <person name="Kazmierczak K.M."/>
            <person name="Andrzejewski T.M."/>
            <person name="Davidsen T.M."/>
            <person name="Wayne K.J."/>
            <person name="Tettelin H."/>
            <person name="Glass J.I."/>
            <person name="Rusch D."/>
            <person name="Podicherti R."/>
            <person name="Tsui H.-C.T."/>
            <person name="Winkler M.E."/>
        </authorList>
    </citation>
    <scope>NUCLEOTIDE SEQUENCE [LARGE SCALE GENOMIC DNA]</scope>
    <source>
        <strain evidence="2 3">YBY</strain>
    </source>
</reference>
<accession>A0A2U2BN65</accession>
<dbReference type="Proteomes" id="UP000245216">
    <property type="component" value="Unassembled WGS sequence"/>
</dbReference>
<comment type="caution">
    <text evidence="2">The sequence shown here is derived from an EMBL/GenBank/DDBJ whole genome shotgun (WGS) entry which is preliminary data.</text>
</comment>
<evidence type="ECO:0000259" key="1">
    <source>
        <dbReference type="Pfam" id="PF13470"/>
    </source>
</evidence>